<evidence type="ECO:0000313" key="3">
    <source>
        <dbReference type="Proteomes" id="UP000030745"/>
    </source>
</evidence>
<accession>A0A067BVS2</accession>
<feature type="region of interest" description="Disordered" evidence="1">
    <location>
        <begin position="150"/>
        <end position="176"/>
    </location>
</feature>
<dbReference type="GeneID" id="24133375"/>
<evidence type="ECO:0000256" key="1">
    <source>
        <dbReference type="SAM" id="MobiDB-lite"/>
    </source>
</evidence>
<dbReference type="RefSeq" id="XP_012206902.1">
    <property type="nucleotide sequence ID" value="XM_012351512.1"/>
</dbReference>
<organism evidence="2 3">
    <name type="scientific">Saprolegnia parasitica (strain CBS 223.65)</name>
    <dbReference type="NCBI Taxonomy" id="695850"/>
    <lineage>
        <taxon>Eukaryota</taxon>
        <taxon>Sar</taxon>
        <taxon>Stramenopiles</taxon>
        <taxon>Oomycota</taxon>
        <taxon>Saprolegniomycetes</taxon>
        <taxon>Saprolegniales</taxon>
        <taxon>Saprolegniaceae</taxon>
        <taxon>Saprolegnia</taxon>
    </lineage>
</organism>
<gene>
    <name evidence="2" type="ORF">SPRG_11330</name>
</gene>
<proteinExistence type="predicted"/>
<dbReference type="EMBL" id="KK583269">
    <property type="protein sequence ID" value="KDO22378.1"/>
    <property type="molecule type" value="Genomic_DNA"/>
</dbReference>
<evidence type="ECO:0000313" key="2">
    <source>
        <dbReference type="EMBL" id="KDO22378.1"/>
    </source>
</evidence>
<name>A0A067BVS2_SAPPC</name>
<dbReference type="OMA" id="YMSILAY"/>
<keyword evidence="3" id="KW-1185">Reference proteome</keyword>
<reference evidence="2 3" key="1">
    <citation type="journal article" date="2013" name="PLoS Genet.">
        <title>Distinctive expansion of potential virulence genes in the genome of the oomycete fish pathogen Saprolegnia parasitica.</title>
        <authorList>
            <person name="Jiang R.H."/>
            <person name="de Bruijn I."/>
            <person name="Haas B.J."/>
            <person name="Belmonte R."/>
            <person name="Lobach L."/>
            <person name="Christie J."/>
            <person name="van den Ackerveken G."/>
            <person name="Bottin A."/>
            <person name="Bulone V."/>
            <person name="Diaz-Moreno S.M."/>
            <person name="Dumas B."/>
            <person name="Fan L."/>
            <person name="Gaulin E."/>
            <person name="Govers F."/>
            <person name="Grenville-Briggs L.J."/>
            <person name="Horner N.R."/>
            <person name="Levin J.Z."/>
            <person name="Mammella M."/>
            <person name="Meijer H.J."/>
            <person name="Morris P."/>
            <person name="Nusbaum C."/>
            <person name="Oome S."/>
            <person name="Phillips A.J."/>
            <person name="van Rooyen D."/>
            <person name="Rzeszutek E."/>
            <person name="Saraiva M."/>
            <person name="Secombes C.J."/>
            <person name="Seidl M.F."/>
            <person name="Snel B."/>
            <person name="Stassen J.H."/>
            <person name="Sykes S."/>
            <person name="Tripathy S."/>
            <person name="van den Berg H."/>
            <person name="Vega-Arreguin J.C."/>
            <person name="Wawra S."/>
            <person name="Young S.K."/>
            <person name="Zeng Q."/>
            <person name="Dieguez-Uribeondo J."/>
            <person name="Russ C."/>
            <person name="Tyler B.M."/>
            <person name="van West P."/>
        </authorList>
    </citation>
    <scope>NUCLEOTIDE SEQUENCE [LARGE SCALE GENOMIC DNA]</scope>
    <source>
        <strain evidence="2 3">CBS 223.65</strain>
    </source>
</reference>
<protein>
    <submittedName>
        <fullName evidence="2">Uncharacterized protein</fullName>
    </submittedName>
</protein>
<dbReference type="Proteomes" id="UP000030745">
    <property type="component" value="Unassembled WGS sequence"/>
</dbReference>
<dbReference type="AlphaFoldDB" id="A0A067BVS2"/>
<dbReference type="KEGG" id="spar:SPRG_11330"/>
<dbReference type="VEuPathDB" id="FungiDB:SPRG_11330"/>
<sequence>MWPTPTRWPSVEAHLLNKKEKASLAAKLVASSDIPVPAAMAKALDDDPCHDLQHMRACMEQLKAITTILESSSVGPRSNKLSHYDLLRYMSILAYLTYLTDVNNSFRGVEIKRMAKSEEIARLFFPTKPVGYRGKLIRQWTEMYLKDQSLPNTARGKHPKIKRPSDDTDVEQQRSTIPAEALEAVSPGITI</sequence>
<dbReference type="OrthoDB" id="10380755at2759"/>